<name>A0AAV2IVM4_KNICA</name>
<keyword evidence="3" id="KW-1185">Reference proteome</keyword>
<evidence type="ECO:0000313" key="2">
    <source>
        <dbReference type="EMBL" id="CAL1569339.1"/>
    </source>
</evidence>
<keyword evidence="1" id="KW-0472">Membrane</keyword>
<keyword evidence="1" id="KW-0812">Transmembrane</keyword>
<evidence type="ECO:0000256" key="1">
    <source>
        <dbReference type="SAM" id="Phobius"/>
    </source>
</evidence>
<evidence type="ECO:0000313" key="3">
    <source>
        <dbReference type="Proteomes" id="UP001497482"/>
    </source>
</evidence>
<keyword evidence="1" id="KW-1133">Transmembrane helix</keyword>
<reference evidence="2 3" key="1">
    <citation type="submission" date="2024-04" db="EMBL/GenBank/DDBJ databases">
        <authorList>
            <person name="Waldvogel A.-M."/>
            <person name="Schoenle A."/>
        </authorList>
    </citation>
    <scope>NUCLEOTIDE SEQUENCE [LARGE SCALE GENOMIC DNA]</scope>
</reference>
<feature type="transmembrane region" description="Helical" evidence="1">
    <location>
        <begin position="21"/>
        <end position="43"/>
    </location>
</feature>
<accession>A0AAV2IVM4</accession>
<protein>
    <submittedName>
        <fullName evidence="2">Uncharacterized protein</fullName>
    </submittedName>
</protein>
<dbReference type="EMBL" id="OZ035823">
    <property type="protein sequence ID" value="CAL1569339.1"/>
    <property type="molecule type" value="Genomic_DNA"/>
</dbReference>
<sequence>MPTDRAPRVAHRHRGGTARGLATAAGVPGALLAEFLTSLWVGVSLLGDHKGRESGGVDAEERNPICSMCCAGLAPMATGQLLTNSAFKGSSEALLCDI</sequence>
<organism evidence="2 3">
    <name type="scientific">Knipowitschia caucasica</name>
    <name type="common">Caucasian dwarf goby</name>
    <name type="synonym">Pomatoschistus caucasicus</name>
    <dbReference type="NCBI Taxonomy" id="637954"/>
    <lineage>
        <taxon>Eukaryota</taxon>
        <taxon>Metazoa</taxon>
        <taxon>Chordata</taxon>
        <taxon>Craniata</taxon>
        <taxon>Vertebrata</taxon>
        <taxon>Euteleostomi</taxon>
        <taxon>Actinopterygii</taxon>
        <taxon>Neopterygii</taxon>
        <taxon>Teleostei</taxon>
        <taxon>Neoteleostei</taxon>
        <taxon>Acanthomorphata</taxon>
        <taxon>Gobiaria</taxon>
        <taxon>Gobiiformes</taxon>
        <taxon>Gobioidei</taxon>
        <taxon>Gobiidae</taxon>
        <taxon>Gobiinae</taxon>
        <taxon>Knipowitschia</taxon>
    </lineage>
</organism>
<gene>
    <name evidence="2" type="ORF">KC01_LOCUS1792</name>
</gene>
<proteinExistence type="predicted"/>
<dbReference type="AlphaFoldDB" id="A0AAV2IVM4"/>
<dbReference type="Proteomes" id="UP001497482">
    <property type="component" value="Chromosome 1"/>
</dbReference>